<sequence length="40" mass="4365">MSSHWPLLAFVNLKKLPTVSSGNMCLSIILSLEWTSGLSC</sequence>
<reference evidence="1" key="1">
    <citation type="journal article" date="2013" name="PLoS ONE">
        <title>Direct detection of alternative open reading frames translation products in human significantly expands the proteome.</title>
        <authorList>
            <person name="Vanderperre B."/>
            <person name="Lucier J.-F."/>
            <person name="Motard J."/>
            <person name="Tremblay G."/>
            <person name="Vanderperre S."/>
            <person name="Wisztorski M."/>
            <person name="Salzet M."/>
            <person name="Boisvert F.-M."/>
            <person name="Roucou X."/>
        </authorList>
    </citation>
    <scope>NUCLEOTIDE SEQUENCE</scope>
</reference>
<protein>
    <submittedName>
        <fullName evidence="1">Alternative protein HP1BP3</fullName>
    </submittedName>
</protein>
<dbReference type="EMBL" id="HF584039">
    <property type="protein sequence ID" value="CCQ43536.1"/>
    <property type="molecule type" value="Genomic_DNA"/>
</dbReference>
<evidence type="ECO:0000313" key="1">
    <source>
        <dbReference type="EMBL" id="CCQ43536.1"/>
    </source>
</evidence>
<proteinExistence type="predicted"/>
<name>L8E9W8_HUMAN</name>
<organism evidence="1">
    <name type="scientific">Homo sapiens</name>
    <name type="common">Human</name>
    <dbReference type="NCBI Taxonomy" id="9606"/>
    <lineage>
        <taxon>Eukaryota</taxon>
        <taxon>Metazoa</taxon>
        <taxon>Chordata</taxon>
        <taxon>Craniata</taxon>
        <taxon>Vertebrata</taxon>
        <taxon>Euteleostomi</taxon>
        <taxon>Mammalia</taxon>
        <taxon>Eutheria</taxon>
        <taxon>Euarchontoglires</taxon>
        <taxon>Primates</taxon>
        <taxon>Haplorrhini</taxon>
        <taxon>Catarrhini</taxon>
        <taxon>Hominidae</taxon>
        <taxon>Homo</taxon>
    </lineage>
</organism>
<dbReference type="ChiTaRS" id="HP1BP3">
    <property type="organism name" value="human"/>
</dbReference>
<gene>
    <name evidence="1" type="primary">HP1BP3</name>
</gene>
<dbReference type="AlphaFoldDB" id="L8E9W8"/>
<dbReference type="OrthoDB" id="7684689at2759"/>
<accession>L8E9W8</accession>